<gene>
    <name evidence="1" type="ORF">BW732_05970</name>
</gene>
<dbReference type="InterPro" id="IPR010982">
    <property type="entry name" value="Lambda_DNA-bd_dom_sf"/>
</dbReference>
<dbReference type="STRING" id="633807.BW732_05970"/>
<protein>
    <submittedName>
        <fullName evidence="1">Uncharacterized protein</fullName>
    </submittedName>
</protein>
<dbReference type="AlphaFoldDB" id="A0A1Q2D605"/>
<dbReference type="PROSITE" id="PS50943">
    <property type="entry name" value="HTH_CROC1"/>
    <property type="match status" value="1"/>
</dbReference>
<dbReference type="OrthoDB" id="2168837at2"/>
<dbReference type="SUPFAM" id="SSF47413">
    <property type="entry name" value="lambda repressor-like DNA-binding domains"/>
    <property type="match status" value="1"/>
</dbReference>
<dbReference type="KEGG" id="vpi:BW732_05970"/>
<evidence type="ECO:0000313" key="2">
    <source>
        <dbReference type="Proteomes" id="UP000188246"/>
    </source>
</evidence>
<organism evidence="1 2">
    <name type="scientific">Vagococcus penaei</name>
    <dbReference type="NCBI Taxonomy" id="633807"/>
    <lineage>
        <taxon>Bacteria</taxon>
        <taxon>Bacillati</taxon>
        <taxon>Bacillota</taxon>
        <taxon>Bacilli</taxon>
        <taxon>Lactobacillales</taxon>
        <taxon>Enterococcaceae</taxon>
        <taxon>Vagococcus</taxon>
    </lineage>
</organism>
<accession>A0A1Q2D605</accession>
<dbReference type="EMBL" id="CP019609">
    <property type="protein sequence ID" value="AQP53828.1"/>
    <property type="molecule type" value="Genomic_DNA"/>
</dbReference>
<reference evidence="1 2" key="1">
    <citation type="journal article" date="2010" name="Int. J. Syst. Evol. Microbiol.">
        <title>Vagococcus penaei sp. nov., isolated from spoilage microbiota of cooked shrimp (Penaeus vannamei).</title>
        <authorList>
            <person name="Jaffres E."/>
            <person name="Prevost H."/>
            <person name="Rossero A."/>
            <person name="Joffraud J.J."/>
            <person name="Dousset X."/>
        </authorList>
    </citation>
    <scope>NUCLEOTIDE SEQUENCE [LARGE SCALE GENOMIC DNA]</scope>
    <source>
        <strain evidence="1 2">CD276</strain>
    </source>
</reference>
<name>A0A1Q2D605_9ENTE</name>
<evidence type="ECO:0000313" key="1">
    <source>
        <dbReference type="EMBL" id="AQP53828.1"/>
    </source>
</evidence>
<sequence length="273" mass="31911">MPIIDNEAVGSRIHNIRLSMVSKTSKRKMSLEEFGKLLEPPASKSVIRAWEKGFHLPQRDKLEQLANIGNVSVDFLLYGKVLAGYGEKIREIREKITEDNLELFGKLFTPPVSSSVVESWELENSLPNWEQIEKLTTLSGKSYKQIIFGMDPMYSDRRNMNTSITFEKTEKLLEASLETIEDFFQADFLFFYLDVFRRTQVKDEKHFKPIYIICDHLTWLTGDLPKPSYKYNDSSKSIKQYNNIEEEIESSIQEINKQLEIMKQNLLDKYKEN</sequence>
<keyword evidence="2" id="KW-1185">Reference proteome</keyword>
<dbReference type="GO" id="GO:0003677">
    <property type="term" value="F:DNA binding"/>
    <property type="evidence" value="ECO:0007669"/>
    <property type="project" value="InterPro"/>
</dbReference>
<dbReference type="RefSeq" id="WP_077275905.1">
    <property type="nucleotide sequence ID" value="NZ_CP019609.1"/>
</dbReference>
<dbReference type="CDD" id="cd00093">
    <property type="entry name" value="HTH_XRE"/>
    <property type="match status" value="1"/>
</dbReference>
<proteinExistence type="predicted"/>
<dbReference type="InterPro" id="IPR001387">
    <property type="entry name" value="Cro/C1-type_HTH"/>
</dbReference>
<dbReference type="Gene3D" id="1.10.260.40">
    <property type="entry name" value="lambda repressor-like DNA-binding domains"/>
    <property type="match status" value="1"/>
</dbReference>
<dbReference type="Proteomes" id="UP000188246">
    <property type="component" value="Chromosome"/>
</dbReference>